<proteinExistence type="predicted"/>
<reference evidence="2" key="1">
    <citation type="journal article" date="2016" name="Nat. Biotechnol.">
        <title>Sequencing wild and cultivated cassava and related species reveals extensive interspecific hybridization and genetic diversity.</title>
        <authorList>
            <person name="Bredeson J.V."/>
            <person name="Lyons J.B."/>
            <person name="Prochnik S.E."/>
            <person name="Wu G.A."/>
            <person name="Ha C.M."/>
            <person name="Edsinger-Gonzales E."/>
            <person name="Grimwood J."/>
            <person name="Schmutz J."/>
            <person name="Rabbi I.Y."/>
            <person name="Egesi C."/>
            <person name="Nauluvula P."/>
            <person name="Lebot V."/>
            <person name="Ndunguru J."/>
            <person name="Mkamilo G."/>
            <person name="Bart R.S."/>
            <person name="Setter T.L."/>
            <person name="Gleadow R.M."/>
            <person name="Kulakow P."/>
            <person name="Ferguson M.E."/>
            <person name="Rounsley S."/>
            <person name="Rokhsar D.S."/>
        </authorList>
    </citation>
    <scope>NUCLEOTIDE SEQUENCE [LARGE SCALE GENOMIC DNA]</scope>
    <source>
        <strain evidence="2">cv. AM560-2</strain>
    </source>
</reference>
<accession>A0ACB7G3J2</accession>
<comment type="caution">
    <text evidence="1">The sequence shown here is derived from an EMBL/GenBank/DDBJ whole genome shotgun (WGS) entry which is preliminary data.</text>
</comment>
<evidence type="ECO:0000313" key="2">
    <source>
        <dbReference type="Proteomes" id="UP000091857"/>
    </source>
</evidence>
<dbReference type="Proteomes" id="UP000091857">
    <property type="component" value="Chromosome 17"/>
</dbReference>
<sequence length="142" mass="15371">MAYNLNLVLFIAILVAASCYYGAMAHPLAASSSSLIARLKLDEQSSGCWDSLIQLQACTGEIIVFFLNGETYLGQGCCRAVRTISRQCWPNMIDTLGFTEEEGDILEGYCIKDDNDGKSPPSSPLPHVVVPNLVVPKESSVP</sequence>
<organism evidence="1 2">
    <name type="scientific">Manihot esculenta</name>
    <name type="common">Cassava</name>
    <name type="synonym">Jatropha manihot</name>
    <dbReference type="NCBI Taxonomy" id="3983"/>
    <lineage>
        <taxon>Eukaryota</taxon>
        <taxon>Viridiplantae</taxon>
        <taxon>Streptophyta</taxon>
        <taxon>Embryophyta</taxon>
        <taxon>Tracheophyta</taxon>
        <taxon>Spermatophyta</taxon>
        <taxon>Magnoliopsida</taxon>
        <taxon>eudicotyledons</taxon>
        <taxon>Gunneridae</taxon>
        <taxon>Pentapetalae</taxon>
        <taxon>rosids</taxon>
        <taxon>fabids</taxon>
        <taxon>Malpighiales</taxon>
        <taxon>Euphorbiaceae</taxon>
        <taxon>Crotonoideae</taxon>
        <taxon>Manihoteae</taxon>
        <taxon>Manihot</taxon>
    </lineage>
</organism>
<protein>
    <submittedName>
        <fullName evidence="1">Uncharacterized protein</fullName>
    </submittedName>
</protein>
<keyword evidence="2" id="KW-1185">Reference proteome</keyword>
<evidence type="ECO:0000313" key="1">
    <source>
        <dbReference type="EMBL" id="KAG8634650.1"/>
    </source>
</evidence>
<dbReference type="EMBL" id="CM004403">
    <property type="protein sequence ID" value="KAG8634650.1"/>
    <property type="molecule type" value="Genomic_DNA"/>
</dbReference>
<name>A0ACB7G3J2_MANES</name>
<gene>
    <name evidence="1" type="ORF">MANES_17G065250v8</name>
</gene>